<dbReference type="PANTHER" id="PTHR20872:SF1">
    <property type="entry name" value="F-BOX DOMAIN-CONTAINING PROTEIN"/>
    <property type="match status" value="1"/>
</dbReference>
<dbReference type="InterPro" id="IPR001810">
    <property type="entry name" value="F-box_dom"/>
</dbReference>
<dbReference type="AlphaFoldDB" id="A0A4Y2EYR0"/>
<protein>
    <recommendedName>
        <fullName evidence="1">F-box domain-containing protein</fullName>
    </recommendedName>
</protein>
<dbReference type="EMBL" id="BGPR01000747">
    <property type="protein sequence ID" value="GBM33971.1"/>
    <property type="molecule type" value="Genomic_DNA"/>
</dbReference>
<comment type="caution">
    <text evidence="2">The sequence shown here is derived from an EMBL/GenBank/DDBJ whole genome shotgun (WGS) entry which is preliminary data.</text>
</comment>
<dbReference type="Proteomes" id="UP000499080">
    <property type="component" value="Unassembled WGS sequence"/>
</dbReference>
<dbReference type="Gene3D" id="1.20.1280.50">
    <property type="match status" value="1"/>
</dbReference>
<dbReference type="SUPFAM" id="SSF81383">
    <property type="entry name" value="F-box domain"/>
    <property type="match status" value="1"/>
</dbReference>
<evidence type="ECO:0000259" key="1">
    <source>
        <dbReference type="PROSITE" id="PS50181"/>
    </source>
</evidence>
<proteinExistence type="predicted"/>
<evidence type="ECO:0000313" key="3">
    <source>
        <dbReference type="Proteomes" id="UP000499080"/>
    </source>
</evidence>
<name>A0A4Y2EYR0_ARAVE</name>
<reference evidence="2 3" key="1">
    <citation type="journal article" date="2019" name="Sci. Rep.">
        <title>Orb-weaving spider Araneus ventricosus genome elucidates the spidroin gene catalogue.</title>
        <authorList>
            <person name="Kono N."/>
            <person name="Nakamura H."/>
            <person name="Ohtoshi R."/>
            <person name="Moran D.A.P."/>
            <person name="Shinohara A."/>
            <person name="Yoshida Y."/>
            <person name="Fujiwara M."/>
            <person name="Mori M."/>
            <person name="Tomita M."/>
            <person name="Arakawa K."/>
        </authorList>
    </citation>
    <scope>NUCLEOTIDE SEQUENCE [LARGE SCALE GENOMIC DNA]</scope>
</reference>
<dbReference type="PANTHER" id="PTHR20872">
    <property type="match status" value="1"/>
</dbReference>
<dbReference type="InterPro" id="IPR036047">
    <property type="entry name" value="F-box-like_dom_sf"/>
</dbReference>
<organism evidence="2 3">
    <name type="scientific">Araneus ventricosus</name>
    <name type="common">Orbweaver spider</name>
    <name type="synonym">Epeira ventricosa</name>
    <dbReference type="NCBI Taxonomy" id="182803"/>
    <lineage>
        <taxon>Eukaryota</taxon>
        <taxon>Metazoa</taxon>
        <taxon>Ecdysozoa</taxon>
        <taxon>Arthropoda</taxon>
        <taxon>Chelicerata</taxon>
        <taxon>Arachnida</taxon>
        <taxon>Araneae</taxon>
        <taxon>Araneomorphae</taxon>
        <taxon>Entelegynae</taxon>
        <taxon>Araneoidea</taxon>
        <taxon>Araneidae</taxon>
        <taxon>Araneus</taxon>
    </lineage>
</organism>
<dbReference type="OrthoDB" id="6421103at2759"/>
<gene>
    <name evidence="2" type="ORF">AVEN_53836_1</name>
</gene>
<feature type="domain" description="F-box" evidence="1">
    <location>
        <begin position="40"/>
        <end position="86"/>
    </location>
</feature>
<evidence type="ECO:0000313" key="2">
    <source>
        <dbReference type="EMBL" id="GBM33971.1"/>
    </source>
</evidence>
<keyword evidence="3" id="KW-1185">Reference proteome</keyword>
<accession>A0A4Y2EYR0</accession>
<dbReference type="Pfam" id="PF00646">
    <property type="entry name" value="F-box"/>
    <property type="match status" value="1"/>
</dbReference>
<dbReference type="PROSITE" id="PS50181">
    <property type="entry name" value="FBOX"/>
    <property type="match status" value="1"/>
</dbReference>
<sequence>MDNSGKYSDAVEINSVEMQELDKRTFESTTSTETEKYDKQGQWSELPLVPLENIYFYLNSADQTSISLVCRKWSEGFSSPSVWKRFRFDLKISELSLDTCSGIKFARKYSKMFRYVEINYHRIPNTRFFFDSWKHLKIFLAILNSNSQLLSIKFQGLEYYFEEFHLGYRNMDNL</sequence>